<dbReference type="Gene3D" id="3.30.1370.50">
    <property type="entry name" value="R3H-like domain"/>
    <property type="match status" value="1"/>
</dbReference>
<feature type="domain" description="R3H" evidence="2">
    <location>
        <begin position="134"/>
        <end position="198"/>
    </location>
</feature>
<dbReference type="InterPro" id="IPR039247">
    <property type="entry name" value="KhpB"/>
</dbReference>
<feature type="compositionally biased region" description="Low complexity" evidence="1">
    <location>
        <begin position="19"/>
        <end position="41"/>
    </location>
</feature>
<accession>A0A6J7VND5</accession>
<dbReference type="PANTHER" id="PTHR35800">
    <property type="entry name" value="PROTEIN JAG"/>
    <property type="match status" value="1"/>
</dbReference>
<dbReference type="Gene3D" id="3.30.300.20">
    <property type="match status" value="1"/>
</dbReference>
<dbReference type="AlphaFoldDB" id="A0A6J7VND5"/>
<dbReference type="InterPro" id="IPR034079">
    <property type="entry name" value="R3H_KhpB"/>
</dbReference>
<gene>
    <name evidence="3" type="ORF">UFOPK4410_00427</name>
</gene>
<dbReference type="CDD" id="cd02644">
    <property type="entry name" value="R3H_jag"/>
    <property type="match status" value="1"/>
</dbReference>
<name>A0A6J7VND5_9ZZZZ</name>
<evidence type="ECO:0000256" key="1">
    <source>
        <dbReference type="SAM" id="MobiDB-lite"/>
    </source>
</evidence>
<evidence type="ECO:0000259" key="2">
    <source>
        <dbReference type="PROSITE" id="PS51061"/>
    </source>
</evidence>
<evidence type="ECO:0000313" key="3">
    <source>
        <dbReference type="EMBL" id="CAB5109180.1"/>
    </source>
</evidence>
<organism evidence="3">
    <name type="scientific">freshwater metagenome</name>
    <dbReference type="NCBI Taxonomy" id="449393"/>
    <lineage>
        <taxon>unclassified sequences</taxon>
        <taxon>metagenomes</taxon>
        <taxon>ecological metagenomes</taxon>
    </lineage>
</organism>
<dbReference type="InterPro" id="IPR015946">
    <property type="entry name" value="KH_dom-like_a/b"/>
</dbReference>
<dbReference type="GO" id="GO:0003723">
    <property type="term" value="F:RNA binding"/>
    <property type="evidence" value="ECO:0007669"/>
    <property type="project" value="InterPro"/>
</dbReference>
<reference evidence="3" key="1">
    <citation type="submission" date="2020-05" db="EMBL/GenBank/DDBJ databases">
        <authorList>
            <person name="Chiriac C."/>
            <person name="Salcher M."/>
            <person name="Ghai R."/>
            <person name="Kavagutti S V."/>
        </authorList>
    </citation>
    <scope>NUCLEOTIDE SEQUENCE</scope>
</reference>
<dbReference type="PROSITE" id="PS51061">
    <property type="entry name" value="R3H"/>
    <property type="match status" value="1"/>
</dbReference>
<dbReference type="Pfam" id="PF01424">
    <property type="entry name" value="R3H"/>
    <property type="match status" value="1"/>
</dbReference>
<feature type="region of interest" description="Disordered" evidence="1">
    <location>
        <begin position="1"/>
        <end position="47"/>
    </location>
</feature>
<protein>
    <submittedName>
        <fullName evidence="3">Unannotated protein</fullName>
    </submittedName>
</protein>
<sequence>MAKRVKNEASTTEVSVENPEALESTESLESPETTESVESPAGKSLKGVARLEEEGDIAADYLEALLDIADLDGDIDIDVENDRASLAIVGGKLRHLVGSDGEVLDAIQELTRLAVQTSTGDRSRLMLDIDNFRGNKRTELKKLANEMAEEAKSTGKSIKLAPMNAFERKIIHDTIQELGLTSESDGEDPNRYVVIYSS</sequence>
<dbReference type="PANTHER" id="PTHR35800:SF1">
    <property type="entry name" value="RNA-BINDING PROTEIN KHPB"/>
    <property type="match status" value="1"/>
</dbReference>
<dbReference type="SUPFAM" id="SSF82708">
    <property type="entry name" value="R3H domain"/>
    <property type="match status" value="1"/>
</dbReference>
<dbReference type="InterPro" id="IPR001374">
    <property type="entry name" value="R3H_dom"/>
</dbReference>
<proteinExistence type="predicted"/>
<dbReference type="InterPro" id="IPR036867">
    <property type="entry name" value="R3H_dom_sf"/>
</dbReference>
<dbReference type="EMBL" id="CAFBRV010000026">
    <property type="protein sequence ID" value="CAB5109180.1"/>
    <property type="molecule type" value="Genomic_DNA"/>
</dbReference>
<dbReference type="SMART" id="SM00393">
    <property type="entry name" value="R3H"/>
    <property type="match status" value="1"/>
</dbReference>